<dbReference type="Gene3D" id="1.25.40.10">
    <property type="entry name" value="Tetratricopeptide repeat domain"/>
    <property type="match status" value="4"/>
</dbReference>
<comment type="caution">
    <text evidence="3">The sequence shown here is derived from an EMBL/GenBank/DDBJ whole genome shotgun (WGS) entry which is preliminary data.</text>
</comment>
<dbReference type="PANTHER" id="PTHR19959">
    <property type="entry name" value="KINESIN LIGHT CHAIN"/>
    <property type="match status" value="1"/>
</dbReference>
<dbReference type="InterPro" id="IPR011990">
    <property type="entry name" value="TPR-like_helical_dom_sf"/>
</dbReference>
<evidence type="ECO:0000313" key="4">
    <source>
        <dbReference type="Proteomes" id="UP000664109"/>
    </source>
</evidence>
<dbReference type="InterPro" id="IPR041664">
    <property type="entry name" value="AAA_16"/>
</dbReference>
<accession>A0ABS2UWP5</accession>
<dbReference type="SMART" id="SM00028">
    <property type="entry name" value="TPR"/>
    <property type="match status" value="7"/>
</dbReference>
<dbReference type="InterPro" id="IPR019734">
    <property type="entry name" value="TPR_rpt"/>
</dbReference>
<feature type="compositionally biased region" description="Basic and acidic residues" evidence="1">
    <location>
        <begin position="1372"/>
        <end position="1397"/>
    </location>
</feature>
<dbReference type="RefSeq" id="WP_205375784.1">
    <property type="nucleotide sequence ID" value="NZ_JAFEJA010000001.1"/>
</dbReference>
<proteinExistence type="predicted"/>
<feature type="region of interest" description="Disordered" evidence="1">
    <location>
        <begin position="1370"/>
        <end position="1397"/>
    </location>
</feature>
<keyword evidence="3" id="KW-0547">Nucleotide-binding</keyword>
<dbReference type="GO" id="GO:0005524">
    <property type="term" value="F:ATP binding"/>
    <property type="evidence" value="ECO:0007669"/>
    <property type="project" value="UniProtKB-KW"/>
</dbReference>
<feature type="domain" description="Orc1-like AAA ATPase" evidence="2">
    <location>
        <begin position="282"/>
        <end position="415"/>
    </location>
</feature>
<protein>
    <submittedName>
        <fullName evidence="3">ATP-binding protein</fullName>
    </submittedName>
</protein>
<dbReference type="Pfam" id="PF13191">
    <property type="entry name" value="AAA_16"/>
    <property type="match status" value="1"/>
</dbReference>
<organism evidence="3 4">
    <name type="scientific">Streptomyces zhihengii</name>
    <dbReference type="NCBI Taxonomy" id="1818004"/>
    <lineage>
        <taxon>Bacteria</taxon>
        <taxon>Bacillati</taxon>
        <taxon>Actinomycetota</taxon>
        <taxon>Actinomycetes</taxon>
        <taxon>Kitasatosporales</taxon>
        <taxon>Streptomycetaceae</taxon>
        <taxon>Streptomyces</taxon>
    </lineage>
</organism>
<name>A0ABS2UWP5_9ACTN</name>
<reference evidence="3 4" key="1">
    <citation type="journal article" date="2016" name="Arch. Microbiol.">
        <title>Streptomyces zhihengii sp. nov., isolated from rhizospheric soil of Psammosilene tunicoides.</title>
        <authorList>
            <person name="Huang M.J."/>
            <person name="Fei J.J."/>
            <person name="Salam N."/>
            <person name="Kim C.J."/>
            <person name="Hozzein W.N."/>
            <person name="Xiao M."/>
            <person name="Huang H.Q."/>
            <person name="Li W.J."/>
        </authorList>
    </citation>
    <scope>NUCLEOTIDE SEQUENCE [LARGE SCALE GENOMIC DNA]</scope>
    <source>
        <strain evidence="3 4">YIM T102</strain>
    </source>
</reference>
<dbReference type="EMBL" id="JAFEJA010000001">
    <property type="protein sequence ID" value="MBM9621991.1"/>
    <property type="molecule type" value="Genomic_DNA"/>
</dbReference>
<dbReference type="SUPFAM" id="SSF52540">
    <property type="entry name" value="P-loop containing nucleoside triphosphate hydrolases"/>
    <property type="match status" value="1"/>
</dbReference>
<dbReference type="SUPFAM" id="SSF48452">
    <property type="entry name" value="TPR-like"/>
    <property type="match status" value="3"/>
</dbReference>
<gene>
    <name evidence="3" type="ORF">JE024_25300</name>
</gene>
<keyword evidence="4" id="KW-1185">Reference proteome</keyword>
<sequence>MADRVPAAGTAIGFAVEHHRGGLVPDLPGARAQLETLAALLTACGCAAETVADPDWGTVRDRLGAWARAHAETGGGGPAVVLWSGHAELHRDRLHLITADTEDPAVEEQVYRTELLTGAALRSGADQVLLVVDTCHSGAGVLEPLRRALEDFAATSLPPGRAQWLGVLASCQSGERAAGRGVLLDTLTAVLRDGPPGTGPYRHAWSARNEGVTGEAVLQAVLARWDDDGQRPASASTGRALPMFRNPRLRRDAGEQVVEHLVLAARGAGRTEEGWFFTGRHAVLRDIVGRLGSGEPGLFLVTGGAGSGKSAVLGRVATLSDPRRRAEVRAHGALREGDPDPGENAVDAALHLRGTTPQGLAEALAARLGLPAPRTPAALIAELEQREAGRPPVLVLDGLDEAGDEAAGVAEQLLVPLSRVATVLLASRARPFRPHTAPEESLDGALSRWLGARVSRVDLDEEPDTEQDIAGYARRRLERGGLPADVAEAAARSVAERAAADAGGFLFARLVTRSLVARFDQRAPGALPDLPRSVGAAFAEELARGPVRVRDGAELPRAATDLLTALARSAGRGMPARGVWECAAAGLGGAGTAYGPEDVDWLLNAYGAFVVEDTDGTQAVYRLYHREFVEHLRNAAPAAGEPVTRALVGLLLRQSDGAREPERANPYLLTGLAAHALDAGPAGIVLVRDLERRNGGAFRPVLALVLRQAAVLLTGTGRDGEAVAAAREAAALQRELAAADPGPYRAGLAHALDGLAHRLAAAGDRAGALEAAREAADVQRELAAGDPDAFAHGLPSYLVNLAARLSEAGEPEAATAVTEEAVGLCRRLADQRPSVHLPLLAQFLINHAAHLGAAGRYGEALAACEEAVALARRLAADAPAAHLFLLAAALGDLAVRLDRVGRGAEALAAAEESVDLHRAPAADRPGDHLPRLAKSLGNLAVLLGSAGRDREALARAGEGLAAARRVAEDDPEAGRAVLSDALGVYAGRLLGAGEHRESLVHVQEAVALDRALAADDPAAGARRLALSLSTLASALGRRGDYRAALAAGAESVELLRPAARRDPVAHLADLALCLNNLGNQYADAGETVAAIEATTEALDLYRRLAAALPDVHLGDLALTCDALGNRLSDLGAWSRALPYARDAVALYRRLAGDQPARYRDGLARSLGNLGIRLACTGAHEEALAVTRESLDMELELTAGDPRARLTALSNTWYNLSLRLAETSRQRESLEAVREAVRMFRELAEDEPGHWTAPLGSAVGMLGRRLRELGDPDGARAAGEEAVALLTACAEADPRAHVSALTEALAGLEQILGAAGDPGALLAPVLRAERAVAGHPAAHRRLRMFRLGCLLRSGPAEDAVRELVSLACPDRAGTGKETESGTGTERDAGGAGDTREPDPAHVFQARQLLRHHAGRGRAEARLVRRLVRQAGPWAARTPDWLDLPAHAMDTLMGWFDCEDWASSRAYWDGHRWLRSRQAGTALRELTLIQPEVATHLELWSAAVRHGPDLAFHLHLLVEHLDTWAAAGTLRESRDLLVRHADTLVDPNALVVLTARSGTTRTLRYALLHLAVLDGVEDAYRCAEDRAALRRRIERACSGETPDTETLDLCAVLERDQFGDAFAADVHRAVAAILSGEGAGPPVAAAPGPEARAGAVTEIAALIGRYPRHTAELTALLRSVVAEEPVAPAEPSAP</sequence>
<dbReference type="InterPro" id="IPR027417">
    <property type="entry name" value="P-loop_NTPase"/>
</dbReference>
<dbReference type="PANTHER" id="PTHR19959:SF119">
    <property type="entry name" value="FUNGAL LIPASE-LIKE DOMAIN-CONTAINING PROTEIN"/>
    <property type="match status" value="1"/>
</dbReference>
<dbReference type="Proteomes" id="UP000664109">
    <property type="component" value="Unassembled WGS sequence"/>
</dbReference>
<evidence type="ECO:0000259" key="2">
    <source>
        <dbReference type="Pfam" id="PF13191"/>
    </source>
</evidence>
<dbReference type="Pfam" id="PF13374">
    <property type="entry name" value="TPR_10"/>
    <property type="match status" value="2"/>
</dbReference>
<evidence type="ECO:0000256" key="1">
    <source>
        <dbReference type="SAM" id="MobiDB-lite"/>
    </source>
</evidence>
<evidence type="ECO:0000313" key="3">
    <source>
        <dbReference type="EMBL" id="MBM9621991.1"/>
    </source>
</evidence>
<keyword evidence="3" id="KW-0067">ATP-binding</keyword>